<keyword evidence="1" id="KW-0812">Transmembrane</keyword>
<organism evidence="2 3">
    <name type="scientific">Marinilactibacillus piezotolerans</name>
    <dbReference type="NCBI Taxonomy" id="258723"/>
    <lineage>
        <taxon>Bacteria</taxon>
        <taxon>Bacillati</taxon>
        <taxon>Bacillota</taxon>
        <taxon>Bacilli</taxon>
        <taxon>Lactobacillales</taxon>
        <taxon>Carnobacteriaceae</taxon>
        <taxon>Marinilactibacillus</taxon>
    </lineage>
</organism>
<feature type="transmembrane region" description="Helical" evidence="1">
    <location>
        <begin position="12"/>
        <end position="35"/>
    </location>
</feature>
<dbReference type="Gene3D" id="1.10.1760.20">
    <property type="match status" value="1"/>
</dbReference>
<feature type="transmembrane region" description="Helical" evidence="1">
    <location>
        <begin position="147"/>
        <end position="169"/>
    </location>
</feature>
<protein>
    <submittedName>
        <fullName evidence="2">Niacin transporter</fullName>
    </submittedName>
</protein>
<keyword evidence="3" id="KW-1185">Reference proteome</keyword>
<dbReference type="EMBL" id="FOSJ01000024">
    <property type="protein sequence ID" value="SFK34363.1"/>
    <property type="molecule type" value="Genomic_DNA"/>
</dbReference>
<gene>
    <name evidence="2" type="ORF">SAMN04488569_102427</name>
</gene>
<accession>A0A1I3YRF6</accession>
<evidence type="ECO:0000313" key="2">
    <source>
        <dbReference type="EMBL" id="SFK34363.1"/>
    </source>
</evidence>
<dbReference type="STRING" id="258723.GCA_900169305_00472"/>
<feature type="transmembrane region" description="Helical" evidence="1">
    <location>
        <begin position="70"/>
        <end position="92"/>
    </location>
</feature>
<feature type="transmembrane region" description="Helical" evidence="1">
    <location>
        <begin position="42"/>
        <end position="64"/>
    </location>
</feature>
<feature type="transmembrane region" description="Helical" evidence="1">
    <location>
        <begin position="113"/>
        <end position="135"/>
    </location>
</feature>
<dbReference type="Proteomes" id="UP000199589">
    <property type="component" value="Unassembled WGS sequence"/>
</dbReference>
<reference evidence="3" key="1">
    <citation type="submission" date="2016-10" db="EMBL/GenBank/DDBJ databases">
        <authorList>
            <person name="Varghese N."/>
            <person name="Submissions S."/>
        </authorList>
    </citation>
    <scope>NUCLEOTIDE SEQUENCE [LARGE SCALE GENOMIC DNA]</scope>
    <source>
        <strain evidence="3">DSM 16108</strain>
    </source>
</reference>
<keyword evidence="1" id="KW-1133">Transmembrane helix</keyword>
<evidence type="ECO:0000313" key="3">
    <source>
        <dbReference type="Proteomes" id="UP000199589"/>
    </source>
</evidence>
<sequence>MIFIKKTNTLRLTVTALLTAIAIVIPMVMPIKVLIEPASFTLASHVPIFLAMFFSPGIAVAVSLGSAVGFLLASFPIVVVLRALSHVIFAYVGAKYLINRREQVLRSPLKSTIFSLAIGCLHGAAEMLVVSMFFFGLIPGSSYSEGFFLAVFLLVGVGTIVHSMVDFLISQFVWTSLGSRVQSLAKRIETK</sequence>
<dbReference type="RefSeq" id="WP_335628855.1">
    <property type="nucleotide sequence ID" value="NZ_FOSJ01000024.1"/>
</dbReference>
<evidence type="ECO:0000256" key="1">
    <source>
        <dbReference type="SAM" id="Phobius"/>
    </source>
</evidence>
<dbReference type="AlphaFoldDB" id="A0A1I3YRF6"/>
<proteinExistence type="predicted"/>
<name>A0A1I3YRF6_9LACT</name>
<keyword evidence="1" id="KW-0472">Membrane</keyword>